<dbReference type="RefSeq" id="WP_135571123.1">
    <property type="nucleotide sequence ID" value="NZ_RQFN01000021.1"/>
</dbReference>
<reference evidence="2" key="1">
    <citation type="journal article" date="2019" name="PLoS Negl. Trop. Dis.">
        <title>Revisiting the worldwide diversity of Leptospira species in the environment.</title>
        <authorList>
            <person name="Vincent A.T."/>
            <person name="Schiettekatte O."/>
            <person name="Bourhy P."/>
            <person name="Veyrier F.J."/>
            <person name="Picardeau M."/>
        </authorList>
    </citation>
    <scope>NUCLEOTIDE SEQUENCE [LARGE SCALE GENOMIC DNA]</scope>
    <source>
        <strain evidence="2">201800278</strain>
    </source>
</reference>
<dbReference type="Proteomes" id="UP000297465">
    <property type="component" value="Unassembled WGS sequence"/>
</dbReference>
<evidence type="ECO:0000313" key="2">
    <source>
        <dbReference type="Proteomes" id="UP000297465"/>
    </source>
</evidence>
<dbReference type="EMBL" id="RQFO01000022">
    <property type="protein sequence ID" value="TGK94999.1"/>
    <property type="molecule type" value="Genomic_DNA"/>
</dbReference>
<organism evidence="1 2">
    <name type="scientific">Leptospira montravelensis</name>
    <dbReference type="NCBI Taxonomy" id="2484961"/>
    <lineage>
        <taxon>Bacteria</taxon>
        <taxon>Pseudomonadati</taxon>
        <taxon>Spirochaetota</taxon>
        <taxon>Spirochaetia</taxon>
        <taxon>Leptospirales</taxon>
        <taxon>Leptospiraceae</taxon>
        <taxon>Leptospira</taxon>
    </lineage>
</organism>
<proteinExistence type="predicted"/>
<comment type="caution">
    <text evidence="1">The sequence shown here is derived from an EMBL/GenBank/DDBJ whole genome shotgun (WGS) entry which is preliminary data.</text>
</comment>
<sequence length="231" mass="27078">MKRKTNNTQEQRKKKVKAFKFKSSLQFDHILDIIINKRLYCSDWLKLNDPMEGQFAYSYNNEVKKVSEIINGIVDKKKQYKVCSLSSIYNSHLLWAHYANGFDGVAIEVELNENKYIQRVNYGGVFAGINLNNNMETDEIARTILFSKYIEWNYEKEIRILCHQEYYYDLKIKRVIAGTRINKILCDTLNFICHNLGIPFSKIGIGDEGMDIDFVNPIKNFKTILEAEDNF</sequence>
<protein>
    <submittedName>
        <fullName evidence="1">DUF2971 domain-containing protein</fullName>
    </submittedName>
</protein>
<evidence type="ECO:0000313" key="1">
    <source>
        <dbReference type="EMBL" id="TGK94999.1"/>
    </source>
</evidence>
<gene>
    <name evidence="1" type="ORF">EHQ31_18725</name>
</gene>
<accession>A0ABY2LMG5</accession>
<keyword evidence="2" id="KW-1185">Reference proteome</keyword>
<name>A0ABY2LMG5_9LEPT</name>